<evidence type="ECO:0000259" key="4">
    <source>
        <dbReference type="PROSITE" id="PS51085"/>
    </source>
</evidence>
<evidence type="ECO:0000256" key="1">
    <source>
        <dbReference type="ARBA" id="ARBA00022630"/>
    </source>
</evidence>
<evidence type="ECO:0000256" key="2">
    <source>
        <dbReference type="ARBA" id="ARBA00022827"/>
    </source>
</evidence>
<evidence type="ECO:0000256" key="3">
    <source>
        <dbReference type="SAM" id="MobiDB-lite"/>
    </source>
</evidence>
<keyword evidence="2" id="KW-0274">FAD</keyword>
<dbReference type="EMBL" id="SJPX01000001">
    <property type="protein sequence ID" value="TWU58215.1"/>
    <property type="molecule type" value="Genomic_DNA"/>
</dbReference>
<protein>
    <submittedName>
        <fullName evidence="5">Rhodocoxin</fullName>
    </submittedName>
</protein>
<evidence type="ECO:0000313" key="5">
    <source>
        <dbReference type="EMBL" id="TWU58215.1"/>
    </source>
</evidence>
<feature type="domain" description="2Fe-2S ferredoxin-type" evidence="4">
    <location>
        <begin position="2"/>
        <end position="95"/>
    </location>
</feature>
<evidence type="ECO:0000313" key="6">
    <source>
        <dbReference type="Proteomes" id="UP000317977"/>
    </source>
</evidence>
<dbReference type="InterPro" id="IPR001041">
    <property type="entry name" value="2Fe-2S_ferredoxin-type"/>
</dbReference>
<keyword evidence="6" id="KW-1185">Reference proteome</keyword>
<accession>A0A5C6F9W3</accession>
<dbReference type="RefSeq" id="WP_146532988.1">
    <property type="nucleotide sequence ID" value="NZ_SJPX01000001.1"/>
</dbReference>
<dbReference type="PANTHER" id="PTHR43644:SF1">
    <property type="entry name" value="NAD(P)H-FLAVIN REDUCTASE"/>
    <property type="match status" value="1"/>
</dbReference>
<organism evidence="5 6">
    <name type="scientific">Rubripirellula reticaptiva</name>
    <dbReference type="NCBI Taxonomy" id="2528013"/>
    <lineage>
        <taxon>Bacteria</taxon>
        <taxon>Pseudomonadati</taxon>
        <taxon>Planctomycetota</taxon>
        <taxon>Planctomycetia</taxon>
        <taxon>Pirellulales</taxon>
        <taxon>Pirellulaceae</taxon>
        <taxon>Rubripirellula</taxon>
    </lineage>
</organism>
<dbReference type="OrthoDB" id="9810588at2"/>
<proteinExistence type="predicted"/>
<dbReference type="SUPFAM" id="SSF54292">
    <property type="entry name" value="2Fe-2S ferredoxin-like"/>
    <property type="match status" value="1"/>
</dbReference>
<dbReference type="InterPro" id="IPR036010">
    <property type="entry name" value="2Fe-2S_ferredoxin-like_sf"/>
</dbReference>
<name>A0A5C6F9W3_9BACT</name>
<dbReference type="GO" id="GO:0051536">
    <property type="term" value="F:iron-sulfur cluster binding"/>
    <property type="evidence" value="ECO:0007669"/>
    <property type="project" value="InterPro"/>
</dbReference>
<dbReference type="PANTHER" id="PTHR43644">
    <property type="entry name" value="NA(+)-TRANSLOCATING NADH-QUINONE REDUCTASE SUBUNIT"/>
    <property type="match status" value="1"/>
</dbReference>
<dbReference type="Pfam" id="PF00111">
    <property type="entry name" value="Fer2"/>
    <property type="match status" value="1"/>
</dbReference>
<reference evidence="5 6" key="1">
    <citation type="submission" date="2019-02" db="EMBL/GenBank/DDBJ databases">
        <title>Deep-cultivation of Planctomycetes and their phenomic and genomic characterization uncovers novel biology.</title>
        <authorList>
            <person name="Wiegand S."/>
            <person name="Jogler M."/>
            <person name="Boedeker C."/>
            <person name="Pinto D."/>
            <person name="Vollmers J."/>
            <person name="Rivas-Marin E."/>
            <person name="Kohn T."/>
            <person name="Peeters S.H."/>
            <person name="Heuer A."/>
            <person name="Rast P."/>
            <person name="Oberbeckmann S."/>
            <person name="Bunk B."/>
            <person name="Jeske O."/>
            <person name="Meyerdierks A."/>
            <person name="Storesund J.E."/>
            <person name="Kallscheuer N."/>
            <person name="Luecker S."/>
            <person name="Lage O.M."/>
            <person name="Pohl T."/>
            <person name="Merkel B.J."/>
            <person name="Hornburger P."/>
            <person name="Mueller R.-W."/>
            <person name="Bruemmer F."/>
            <person name="Labrenz M."/>
            <person name="Spormann A.M."/>
            <person name="Op Den Camp H."/>
            <person name="Overmann J."/>
            <person name="Amann R."/>
            <person name="Jetten M.S.M."/>
            <person name="Mascher T."/>
            <person name="Medema M.H."/>
            <person name="Devos D.P."/>
            <person name="Kaster A.-K."/>
            <person name="Ovreas L."/>
            <person name="Rohde M."/>
            <person name="Galperin M.Y."/>
            <person name="Jogler C."/>
        </authorList>
    </citation>
    <scope>NUCLEOTIDE SEQUENCE [LARGE SCALE GENOMIC DNA]</scope>
    <source>
        <strain evidence="5 6">Poly59</strain>
    </source>
</reference>
<comment type="caution">
    <text evidence="5">The sequence shown here is derived from an EMBL/GenBank/DDBJ whole genome shotgun (WGS) entry which is preliminary data.</text>
</comment>
<dbReference type="InterPro" id="IPR012675">
    <property type="entry name" value="Beta-grasp_dom_sf"/>
</dbReference>
<dbReference type="Gene3D" id="3.10.20.30">
    <property type="match status" value="1"/>
</dbReference>
<feature type="region of interest" description="Disordered" evidence="3">
    <location>
        <begin position="99"/>
        <end position="120"/>
    </location>
</feature>
<dbReference type="AlphaFoldDB" id="A0A5C6F9W3"/>
<gene>
    <name evidence="5" type="primary">thcC</name>
    <name evidence="5" type="ORF">Poly59_11250</name>
</gene>
<sequence>MPKLTVQGVGTFEIPAGKRLVKALTEDAGTDQLHACGGQSRCTSCRVKFVEGEPNKMTESEKEVLKVREITEAGVRLSCQIVCETDMTVEIISRLEGSGRKDQGSACADSIEPEPVWMKK</sequence>
<dbReference type="PROSITE" id="PS51085">
    <property type="entry name" value="2FE2S_FER_2"/>
    <property type="match status" value="1"/>
</dbReference>
<dbReference type="Proteomes" id="UP000317977">
    <property type="component" value="Unassembled WGS sequence"/>
</dbReference>
<keyword evidence="1" id="KW-0285">Flavoprotein</keyword>